<accession>A0A7S2CP89</accession>
<gene>
    <name evidence="1" type="ORF">DSPE1174_LOCUS16072</name>
</gene>
<sequence length="184" mass="20515">MFLLLGAVGTGPASPRSHGLRRSVPFVTRENFQEWGIRALEGTAHLAIIMACTADAMEAVRTDEWSVIRKSPLTRRDKYPQTRRGNMIILQRRRAARFGKILGGYTPRIIFLAGLMLRSLQKATKLQFIFDPSLGFAAGASLAASFAKREWLKCILLGWGTGGIYWPIFRVRPPAQKVPQSAKC</sequence>
<dbReference type="AlphaFoldDB" id="A0A7S2CP89"/>
<name>A0A7S2CP89_9STRA</name>
<reference evidence="1" key="1">
    <citation type="submission" date="2021-01" db="EMBL/GenBank/DDBJ databases">
        <authorList>
            <person name="Corre E."/>
            <person name="Pelletier E."/>
            <person name="Niang G."/>
            <person name="Scheremetjew M."/>
            <person name="Finn R."/>
            <person name="Kale V."/>
            <person name="Holt S."/>
            <person name="Cochrane G."/>
            <person name="Meng A."/>
            <person name="Brown T."/>
            <person name="Cohen L."/>
        </authorList>
    </citation>
    <scope>NUCLEOTIDE SEQUENCE</scope>
    <source>
        <strain evidence="1">CCMP1381</strain>
    </source>
</reference>
<proteinExistence type="predicted"/>
<dbReference type="EMBL" id="HBGS01031408">
    <property type="protein sequence ID" value="CAD9431206.1"/>
    <property type="molecule type" value="Transcribed_RNA"/>
</dbReference>
<organism evidence="1">
    <name type="scientific">Octactis speculum</name>
    <dbReference type="NCBI Taxonomy" id="3111310"/>
    <lineage>
        <taxon>Eukaryota</taxon>
        <taxon>Sar</taxon>
        <taxon>Stramenopiles</taxon>
        <taxon>Ochrophyta</taxon>
        <taxon>Dictyochophyceae</taxon>
        <taxon>Dictyochales</taxon>
        <taxon>Dictyochaceae</taxon>
        <taxon>Octactis</taxon>
    </lineage>
</organism>
<evidence type="ECO:0000313" key="1">
    <source>
        <dbReference type="EMBL" id="CAD9431206.1"/>
    </source>
</evidence>
<protein>
    <submittedName>
        <fullName evidence="1">Uncharacterized protein</fullName>
    </submittedName>
</protein>